<keyword evidence="2" id="KW-1185">Reference proteome</keyword>
<reference evidence="1 2" key="1">
    <citation type="journal article" date="2019" name="Sci. Rep.">
        <title>Orb-weaving spider Araneus ventricosus genome elucidates the spidroin gene catalogue.</title>
        <authorList>
            <person name="Kono N."/>
            <person name="Nakamura H."/>
            <person name="Ohtoshi R."/>
            <person name="Moran D.A.P."/>
            <person name="Shinohara A."/>
            <person name="Yoshida Y."/>
            <person name="Fujiwara M."/>
            <person name="Mori M."/>
            <person name="Tomita M."/>
            <person name="Arakawa K."/>
        </authorList>
    </citation>
    <scope>NUCLEOTIDE SEQUENCE [LARGE SCALE GENOMIC DNA]</scope>
</reference>
<sequence>MPIQVPYHPFNFRMAAAIFIRVVSRHGKVPVRYCVKPLTAPAGGKRWRIDLGCRLGLKDFWSSTPSRLLGRVEFDVISCVIASQAVPLPSWDLNLVSHCSITVLLDHCRKAEHGHMVYKS</sequence>
<evidence type="ECO:0000313" key="1">
    <source>
        <dbReference type="EMBL" id="GBM71717.1"/>
    </source>
</evidence>
<dbReference type="EMBL" id="BGPR01002329">
    <property type="protein sequence ID" value="GBM71717.1"/>
    <property type="molecule type" value="Genomic_DNA"/>
</dbReference>
<name>A0A4Y2I1W8_ARAVE</name>
<evidence type="ECO:0000313" key="2">
    <source>
        <dbReference type="Proteomes" id="UP000499080"/>
    </source>
</evidence>
<dbReference type="AlphaFoldDB" id="A0A4Y2I1W8"/>
<accession>A0A4Y2I1W8</accession>
<organism evidence="1 2">
    <name type="scientific">Araneus ventricosus</name>
    <name type="common">Orbweaver spider</name>
    <name type="synonym">Epeira ventricosa</name>
    <dbReference type="NCBI Taxonomy" id="182803"/>
    <lineage>
        <taxon>Eukaryota</taxon>
        <taxon>Metazoa</taxon>
        <taxon>Ecdysozoa</taxon>
        <taxon>Arthropoda</taxon>
        <taxon>Chelicerata</taxon>
        <taxon>Arachnida</taxon>
        <taxon>Araneae</taxon>
        <taxon>Araneomorphae</taxon>
        <taxon>Entelegynae</taxon>
        <taxon>Araneoidea</taxon>
        <taxon>Araneidae</taxon>
        <taxon>Araneus</taxon>
    </lineage>
</organism>
<protein>
    <submittedName>
        <fullName evidence="1">Uncharacterized protein</fullName>
    </submittedName>
</protein>
<dbReference type="Proteomes" id="UP000499080">
    <property type="component" value="Unassembled WGS sequence"/>
</dbReference>
<comment type="caution">
    <text evidence="1">The sequence shown here is derived from an EMBL/GenBank/DDBJ whole genome shotgun (WGS) entry which is preliminary data.</text>
</comment>
<gene>
    <name evidence="1" type="ORF">AVEN_83478_1</name>
</gene>
<proteinExistence type="predicted"/>